<reference evidence="3" key="1">
    <citation type="journal article" date="2020" name="Stud. Mycol.">
        <title>101 Dothideomycetes genomes: a test case for predicting lifestyles and emergence of pathogens.</title>
        <authorList>
            <person name="Haridas S."/>
            <person name="Albert R."/>
            <person name="Binder M."/>
            <person name="Bloem J."/>
            <person name="Labutti K."/>
            <person name="Salamov A."/>
            <person name="Andreopoulos B."/>
            <person name="Baker S."/>
            <person name="Barry K."/>
            <person name="Bills G."/>
            <person name="Bluhm B."/>
            <person name="Cannon C."/>
            <person name="Castanera R."/>
            <person name="Culley D."/>
            <person name="Daum C."/>
            <person name="Ezra D."/>
            <person name="Gonzalez J."/>
            <person name="Henrissat B."/>
            <person name="Kuo A."/>
            <person name="Liang C."/>
            <person name="Lipzen A."/>
            <person name="Lutzoni F."/>
            <person name="Magnuson J."/>
            <person name="Mondo S."/>
            <person name="Nolan M."/>
            <person name="Ohm R."/>
            <person name="Pangilinan J."/>
            <person name="Park H.-J."/>
            <person name="Ramirez L."/>
            <person name="Alfaro M."/>
            <person name="Sun H."/>
            <person name="Tritt A."/>
            <person name="Yoshinaga Y."/>
            <person name="Zwiers L.-H."/>
            <person name="Turgeon B."/>
            <person name="Goodwin S."/>
            <person name="Spatafora J."/>
            <person name="Crous P."/>
            <person name="Grigoriev I."/>
        </authorList>
    </citation>
    <scope>NUCLEOTIDE SEQUENCE</scope>
    <source>
        <strain evidence="3">CBS 122681</strain>
    </source>
</reference>
<dbReference type="AlphaFoldDB" id="A0A6A6SP13"/>
<dbReference type="InterPro" id="IPR039535">
    <property type="entry name" value="ASST-like"/>
</dbReference>
<dbReference type="EMBL" id="MU004557">
    <property type="protein sequence ID" value="KAF2648108.1"/>
    <property type="molecule type" value="Genomic_DNA"/>
</dbReference>
<dbReference type="InterPro" id="IPR053143">
    <property type="entry name" value="Arylsulfate_ST"/>
</dbReference>
<keyword evidence="2" id="KW-0732">Signal</keyword>
<dbReference type="Pfam" id="PF14269">
    <property type="entry name" value="Arylsulfotran_2"/>
    <property type="match status" value="1"/>
</dbReference>
<keyword evidence="4" id="KW-1185">Reference proteome</keyword>
<organism evidence="3 4">
    <name type="scientific">Lophiostoma macrostomum CBS 122681</name>
    <dbReference type="NCBI Taxonomy" id="1314788"/>
    <lineage>
        <taxon>Eukaryota</taxon>
        <taxon>Fungi</taxon>
        <taxon>Dikarya</taxon>
        <taxon>Ascomycota</taxon>
        <taxon>Pezizomycotina</taxon>
        <taxon>Dothideomycetes</taxon>
        <taxon>Pleosporomycetidae</taxon>
        <taxon>Pleosporales</taxon>
        <taxon>Lophiostomataceae</taxon>
        <taxon>Lophiostoma</taxon>
    </lineage>
</organism>
<evidence type="ECO:0008006" key="5">
    <source>
        <dbReference type="Google" id="ProtNLM"/>
    </source>
</evidence>
<feature type="region of interest" description="Disordered" evidence="1">
    <location>
        <begin position="464"/>
        <end position="485"/>
    </location>
</feature>
<dbReference type="PANTHER" id="PTHR35340">
    <property type="entry name" value="PQQ ENZYME REPEAT PROTEIN-RELATED"/>
    <property type="match status" value="1"/>
</dbReference>
<dbReference type="Proteomes" id="UP000799324">
    <property type="component" value="Unassembled WGS sequence"/>
</dbReference>
<proteinExistence type="predicted"/>
<evidence type="ECO:0000313" key="4">
    <source>
        <dbReference type="Proteomes" id="UP000799324"/>
    </source>
</evidence>
<dbReference type="PANTHER" id="PTHR35340:SF5">
    <property type="entry name" value="ASST-DOMAIN-CONTAINING PROTEIN"/>
    <property type="match status" value="1"/>
</dbReference>
<feature type="signal peptide" evidence="2">
    <location>
        <begin position="1"/>
        <end position="20"/>
    </location>
</feature>
<feature type="chain" id="PRO_5025575081" description="ASST-domain-containing protein" evidence="2">
    <location>
        <begin position="21"/>
        <end position="526"/>
    </location>
</feature>
<accession>A0A6A6SP13</accession>
<feature type="compositionally biased region" description="Low complexity" evidence="1">
    <location>
        <begin position="466"/>
        <end position="485"/>
    </location>
</feature>
<sequence>MSVFRSLAAGLLAASSLVHAQDSVSFNIDTYGQGDASGTPFQTYQSNSDVKPPQLQINKNSSGLAAGYVFIGVDGAPTSSQNWPTIYDMSDERMEISHFQAAKFGDNMGDLHEFTITSDDTALIIIYHAIPADLSVVDGPEDGWIFECTFQELNIETGDVVFEWNASTHVGVNETYNELGGTGSNETTPFDYFHMNSVQKDKNGDYLVSGRVMDTVYKISGNDGSIIWKLNGKDSDFDVDSNGVFAFQHDARWVNSDMKRITLFDNGPTDTIGYSRGLLFAIDEDAKTATLITEFTNEAQTFGQFEGCLQAIDPADDATNYFLGYGSQQFFAELDKDGNVLLDVQFGATNAVNSYRAYKLPWTGRPRTKPDVHYDQDGNKIYFSWNGATDVETWGVYTANDTQSSTWTRVANATRTGFETTIDLQGVGLQTYVRGKAVNGTGANLGWTRASDGTSLFDANDNVNDSNSTSTSSSSSSIATSSSTGVTAATSASSTGLAAARPTAGLGLREQVYVAAVVVVGGLAMA</sequence>
<evidence type="ECO:0000256" key="2">
    <source>
        <dbReference type="SAM" id="SignalP"/>
    </source>
</evidence>
<protein>
    <recommendedName>
        <fullName evidence="5">ASST-domain-containing protein</fullName>
    </recommendedName>
</protein>
<gene>
    <name evidence="3" type="ORF">K491DRAFT_722852</name>
</gene>
<evidence type="ECO:0000256" key="1">
    <source>
        <dbReference type="SAM" id="MobiDB-lite"/>
    </source>
</evidence>
<name>A0A6A6SP13_9PLEO</name>
<dbReference type="OrthoDB" id="5427350at2759"/>
<evidence type="ECO:0000313" key="3">
    <source>
        <dbReference type="EMBL" id="KAF2648108.1"/>
    </source>
</evidence>